<name>A0A8T0GV10_CERPU</name>
<evidence type="ECO:0000256" key="1">
    <source>
        <dbReference type="SAM" id="Phobius"/>
    </source>
</evidence>
<dbReference type="EMBL" id="CM026430">
    <property type="protein sequence ID" value="KAG0560762.1"/>
    <property type="molecule type" value="Genomic_DNA"/>
</dbReference>
<evidence type="ECO:0000313" key="2">
    <source>
        <dbReference type="EMBL" id="KAG0560762.1"/>
    </source>
</evidence>
<protein>
    <submittedName>
        <fullName evidence="2">Uncharacterized protein</fullName>
    </submittedName>
</protein>
<dbReference type="Proteomes" id="UP000822688">
    <property type="component" value="Chromosome 9"/>
</dbReference>
<evidence type="ECO:0000313" key="3">
    <source>
        <dbReference type="Proteomes" id="UP000822688"/>
    </source>
</evidence>
<comment type="caution">
    <text evidence="2">The sequence shown here is derived from an EMBL/GenBank/DDBJ whole genome shotgun (WGS) entry which is preliminary data.</text>
</comment>
<dbReference type="AlphaFoldDB" id="A0A8T0GV10"/>
<keyword evidence="1" id="KW-1133">Transmembrane helix</keyword>
<reference evidence="2" key="1">
    <citation type="submission" date="2020-06" db="EMBL/GenBank/DDBJ databases">
        <title>WGS assembly of Ceratodon purpureus strain R40.</title>
        <authorList>
            <person name="Carey S.B."/>
            <person name="Jenkins J."/>
            <person name="Shu S."/>
            <person name="Lovell J.T."/>
            <person name="Sreedasyam A."/>
            <person name="Maumus F."/>
            <person name="Tiley G.P."/>
            <person name="Fernandez-Pozo N."/>
            <person name="Barry K."/>
            <person name="Chen C."/>
            <person name="Wang M."/>
            <person name="Lipzen A."/>
            <person name="Daum C."/>
            <person name="Saski C.A."/>
            <person name="Payton A.C."/>
            <person name="Mcbreen J.C."/>
            <person name="Conrad R.E."/>
            <person name="Kollar L.M."/>
            <person name="Olsson S."/>
            <person name="Huttunen S."/>
            <person name="Landis J.B."/>
            <person name="Wickett N.J."/>
            <person name="Johnson M.G."/>
            <person name="Rensing S.A."/>
            <person name="Grimwood J."/>
            <person name="Schmutz J."/>
            <person name="Mcdaniel S.F."/>
        </authorList>
    </citation>
    <scope>NUCLEOTIDE SEQUENCE</scope>
    <source>
        <strain evidence="2">R40</strain>
    </source>
</reference>
<gene>
    <name evidence="2" type="ORF">KC19_9G011200</name>
</gene>
<feature type="transmembrane region" description="Helical" evidence="1">
    <location>
        <begin position="86"/>
        <end position="105"/>
    </location>
</feature>
<organism evidence="2 3">
    <name type="scientific">Ceratodon purpureus</name>
    <name type="common">Fire moss</name>
    <name type="synonym">Dicranum purpureum</name>
    <dbReference type="NCBI Taxonomy" id="3225"/>
    <lineage>
        <taxon>Eukaryota</taxon>
        <taxon>Viridiplantae</taxon>
        <taxon>Streptophyta</taxon>
        <taxon>Embryophyta</taxon>
        <taxon>Bryophyta</taxon>
        <taxon>Bryophytina</taxon>
        <taxon>Bryopsida</taxon>
        <taxon>Dicranidae</taxon>
        <taxon>Pseudoditrichales</taxon>
        <taxon>Ditrichaceae</taxon>
        <taxon>Ceratodon</taxon>
    </lineage>
</organism>
<keyword evidence="1" id="KW-0812">Transmembrane</keyword>
<accession>A0A8T0GV10</accession>
<proteinExistence type="predicted"/>
<sequence>MRGVDMVLEECRVWVWFTGTVIATPPGITAFPQPGIMPCSGSSVHLIGRLRARFRPLGVTVSEFCFYFLVMGLCFSSNGVRSRGCFSSIFTFLLALSPTYHFLIWE</sequence>
<keyword evidence="3" id="KW-1185">Reference proteome</keyword>
<keyword evidence="1" id="KW-0472">Membrane</keyword>
<feature type="transmembrane region" description="Helical" evidence="1">
    <location>
        <begin position="57"/>
        <end position="80"/>
    </location>
</feature>